<evidence type="ECO:0000313" key="8">
    <source>
        <dbReference type="EMBL" id="WET43996.1"/>
    </source>
</evidence>
<dbReference type="EMBL" id="CP120206">
    <property type="protein sequence ID" value="WET43996.1"/>
    <property type="molecule type" value="Genomic_DNA"/>
</dbReference>
<comment type="similarity">
    <text evidence="2">Belongs to the UPF0719 family.</text>
</comment>
<dbReference type="Pfam" id="PF03994">
    <property type="entry name" value="DUF350"/>
    <property type="match status" value="1"/>
</dbReference>
<feature type="transmembrane region" description="Helical" evidence="7">
    <location>
        <begin position="41"/>
        <end position="64"/>
    </location>
</feature>
<feature type="transmembrane region" description="Helical" evidence="7">
    <location>
        <begin position="111"/>
        <end position="129"/>
    </location>
</feature>
<dbReference type="GO" id="GO:0005886">
    <property type="term" value="C:plasma membrane"/>
    <property type="evidence" value="ECO:0007669"/>
    <property type="project" value="UniProtKB-SubCell"/>
</dbReference>
<evidence type="ECO:0000256" key="2">
    <source>
        <dbReference type="ARBA" id="ARBA00005779"/>
    </source>
</evidence>
<feature type="transmembrane region" description="Helical" evidence="7">
    <location>
        <begin position="76"/>
        <end position="99"/>
    </location>
</feature>
<sequence>MGPVTYMATTGTAILTAQSETSETAQSTVGEHLAVGVPATIGYFLAGALVLVVGFIVLDLITPGKLRDLVFLENRAGAAMIAGSQQIALACIVVSVIRASDDALMIGLGETLVYGALGIVLQAASLLVLEALIPGRFRDVVMDAKVRPRAALAATAFIVIGVINAVALS</sequence>
<reference evidence="8" key="1">
    <citation type="submission" date="2023-03" db="EMBL/GenBank/DDBJ databases">
        <title>Corynebacterium amycolatum SB-1.</title>
        <authorList>
            <person name="Jo H."/>
        </authorList>
    </citation>
    <scope>NUCLEOTIDE SEQUENCE</scope>
    <source>
        <strain evidence="8">SB-1</strain>
    </source>
</reference>
<dbReference type="GeneID" id="92768201"/>
<dbReference type="AlphaFoldDB" id="A0AB38XVA9"/>
<keyword evidence="4 7" id="KW-0812">Transmembrane</keyword>
<feature type="transmembrane region" description="Helical" evidence="7">
    <location>
        <begin position="150"/>
        <end position="168"/>
    </location>
</feature>
<evidence type="ECO:0000256" key="1">
    <source>
        <dbReference type="ARBA" id="ARBA00004651"/>
    </source>
</evidence>
<dbReference type="Proteomes" id="UP001220238">
    <property type="component" value="Chromosome"/>
</dbReference>
<evidence type="ECO:0000256" key="7">
    <source>
        <dbReference type="SAM" id="Phobius"/>
    </source>
</evidence>
<evidence type="ECO:0000256" key="3">
    <source>
        <dbReference type="ARBA" id="ARBA00022475"/>
    </source>
</evidence>
<evidence type="ECO:0000256" key="5">
    <source>
        <dbReference type="ARBA" id="ARBA00022989"/>
    </source>
</evidence>
<proteinExistence type="inferred from homology"/>
<dbReference type="RefSeq" id="WP_080972847.1">
    <property type="nucleotide sequence ID" value="NZ_CP046975.1"/>
</dbReference>
<keyword evidence="3" id="KW-1003">Cell membrane</keyword>
<keyword evidence="5 7" id="KW-1133">Transmembrane helix</keyword>
<keyword evidence="6 7" id="KW-0472">Membrane</keyword>
<evidence type="ECO:0000256" key="4">
    <source>
        <dbReference type="ARBA" id="ARBA00022692"/>
    </source>
</evidence>
<gene>
    <name evidence="8" type="ORF">P2W56_00625</name>
</gene>
<evidence type="ECO:0000313" key="9">
    <source>
        <dbReference type="Proteomes" id="UP001220238"/>
    </source>
</evidence>
<organism evidence="8 9">
    <name type="scientific">Corynebacterium amycolatum</name>
    <dbReference type="NCBI Taxonomy" id="43765"/>
    <lineage>
        <taxon>Bacteria</taxon>
        <taxon>Bacillati</taxon>
        <taxon>Actinomycetota</taxon>
        <taxon>Actinomycetes</taxon>
        <taxon>Mycobacteriales</taxon>
        <taxon>Corynebacteriaceae</taxon>
        <taxon>Corynebacterium</taxon>
    </lineage>
</organism>
<name>A0AB38XVA9_CORAY</name>
<accession>A0AB38XVA9</accession>
<comment type="subcellular location">
    <subcellularLocation>
        <location evidence="1">Cell membrane</location>
        <topology evidence="1">Multi-pass membrane protein</topology>
    </subcellularLocation>
</comment>
<evidence type="ECO:0000256" key="6">
    <source>
        <dbReference type="ARBA" id="ARBA00023136"/>
    </source>
</evidence>
<protein>
    <submittedName>
        <fullName evidence="8">DUF350 domain-containing protein</fullName>
    </submittedName>
</protein>
<dbReference type="InterPro" id="IPR007140">
    <property type="entry name" value="DUF350"/>
</dbReference>